<protein>
    <recommendedName>
        <fullName evidence="2">Low molecular weight protein antigen 6 PH domain-containing protein</fullName>
    </recommendedName>
</protein>
<gene>
    <name evidence="3" type="ORF">Cpa01nite_17920</name>
</gene>
<reference evidence="3" key="1">
    <citation type="submission" date="2021-01" db="EMBL/GenBank/DDBJ databases">
        <title>Whole genome shotgun sequence of Cellulomonas pakistanensis NBRC 110800.</title>
        <authorList>
            <person name="Komaki H."/>
            <person name="Tamura T."/>
        </authorList>
    </citation>
    <scope>NUCLEOTIDE SEQUENCE</scope>
    <source>
        <strain evidence="3">NBRC 110800</strain>
    </source>
</reference>
<feature type="transmembrane region" description="Helical" evidence="1">
    <location>
        <begin position="66"/>
        <end position="84"/>
    </location>
</feature>
<keyword evidence="1" id="KW-0472">Membrane</keyword>
<proteinExistence type="predicted"/>
<evidence type="ECO:0000259" key="2">
    <source>
        <dbReference type="Pfam" id="PF10756"/>
    </source>
</evidence>
<keyword evidence="1" id="KW-0812">Transmembrane</keyword>
<dbReference type="EMBL" id="BONO01000011">
    <property type="protein sequence ID" value="GIG36411.1"/>
    <property type="molecule type" value="Genomic_DNA"/>
</dbReference>
<keyword evidence="4" id="KW-1185">Reference proteome</keyword>
<dbReference type="InterPro" id="IPR019692">
    <property type="entry name" value="CFP-6_PH"/>
</dbReference>
<sequence length="229" mass="24216">MGRPDVGGPRDVERGGRPLVWDDGRMVSADVVEYRPAFGRVLAVVVAVLGLGGLVTGLVADAGATWPYVAPVVLVVLWVWAAYWRPAVLVSPAGVELRNVTRTIELPWPTIQRVDTRYALTLHTAYGDYAAWAAPAPGRSRVATSGAGDVADLPGSTYGPGGTVRPGDLASSASGQAAIIVRRRWEELRDAGVLEDPRLERATPRVRWHAGTLAAIAVLIAASVLTVAL</sequence>
<comment type="caution">
    <text evidence="3">The sequence shown here is derived from an EMBL/GenBank/DDBJ whole genome shotgun (WGS) entry which is preliminary data.</text>
</comment>
<evidence type="ECO:0000256" key="1">
    <source>
        <dbReference type="SAM" id="Phobius"/>
    </source>
</evidence>
<feature type="transmembrane region" description="Helical" evidence="1">
    <location>
        <begin position="208"/>
        <end position="228"/>
    </location>
</feature>
<organism evidence="3 4">
    <name type="scientific">Cellulomonas pakistanensis</name>
    <dbReference type="NCBI Taxonomy" id="992287"/>
    <lineage>
        <taxon>Bacteria</taxon>
        <taxon>Bacillati</taxon>
        <taxon>Actinomycetota</taxon>
        <taxon>Actinomycetes</taxon>
        <taxon>Micrococcales</taxon>
        <taxon>Cellulomonadaceae</taxon>
        <taxon>Cellulomonas</taxon>
    </lineage>
</organism>
<dbReference type="AlphaFoldDB" id="A0A919P9B5"/>
<name>A0A919P9B5_9CELL</name>
<feature type="domain" description="Low molecular weight protein antigen 6 PH" evidence="2">
    <location>
        <begin position="85"/>
        <end position="140"/>
    </location>
</feature>
<accession>A0A919P9B5</accession>
<keyword evidence="1" id="KW-1133">Transmembrane helix</keyword>
<dbReference type="Pfam" id="PF10756">
    <property type="entry name" value="bPH_6"/>
    <property type="match status" value="1"/>
</dbReference>
<evidence type="ECO:0000313" key="4">
    <source>
        <dbReference type="Proteomes" id="UP000642125"/>
    </source>
</evidence>
<feature type="transmembrane region" description="Helical" evidence="1">
    <location>
        <begin position="41"/>
        <end position="60"/>
    </location>
</feature>
<dbReference type="Proteomes" id="UP000642125">
    <property type="component" value="Unassembled WGS sequence"/>
</dbReference>
<evidence type="ECO:0000313" key="3">
    <source>
        <dbReference type="EMBL" id="GIG36411.1"/>
    </source>
</evidence>